<dbReference type="EMBL" id="PYVU01000115">
    <property type="protein sequence ID" value="PTB95067.1"/>
    <property type="molecule type" value="Genomic_DNA"/>
</dbReference>
<evidence type="ECO:0000259" key="2">
    <source>
        <dbReference type="PROSITE" id="PS50213"/>
    </source>
</evidence>
<dbReference type="InterPro" id="IPR000782">
    <property type="entry name" value="FAS1_domain"/>
</dbReference>
<protein>
    <submittedName>
        <fullName evidence="3">Fasciclin</fullName>
    </submittedName>
</protein>
<evidence type="ECO:0000313" key="3">
    <source>
        <dbReference type="EMBL" id="PTB95067.1"/>
    </source>
</evidence>
<dbReference type="Proteomes" id="UP000240608">
    <property type="component" value="Unassembled WGS sequence"/>
</dbReference>
<feature type="domain" description="FAS1" evidence="2">
    <location>
        <begin position="32"/>
        <end position="175"/>
    </location>
</feature>
<dbReference type="InterPro" id="IPR050904">
    <property type="entry name" value="Adhesion/Biosynth-related"/>
</dbReference>
<feature type="signal peptide" evidence="1">
    <location>
        <begin position="1"/>
        <end position="21"/>
    </location>
</feature>
<keyword evidence="1" id="KW-0732">Signal</keyword>
<feature type="domain" description="FAS1" evidence="2">
    <location>
        <begin position="184"/>
        <end position="325"/>
    </location>
</feature>
<name>A0A2T4DMR0_9BACT</name>
<reference evidence="3 4" key="1">
    <citation type="submission" date="2018-03" db="EMBL/GenBank/DDBJ databases">
        <title>Cross-interface Injection: A General Nanoliter Liquid Handling Method Applied to Single Cells Genome Amplification Automated Nanoliter Liquid Handling Applied to Single Cell Multiple Displacement Amplification.</title>
        <authorList>
            <person name="Yun J."/>
            <person name="Xu P."/>
            <person name="Xu J."/>
            <person name="Dai X."/>
            <person name="Wang Y."/>
            <person name="Zheng X."/>
            <person name="Cao C."/>
            <person name="Yi Q."/>
            <person name="Zhu Y."/>
            <person name="Wang L."/>
            <person name="Dong Z."/>
            <person name="Huang Y."/>
            <person name="Huang L."/>
            <person name="Du W."/>
        </authorList>
    </citation>
    <scope>NUCLEOTIDE SEQUENCE [LARGE SCALE GENOMIC DNA]</scope>
    <source>
        <strain evidence="3 4">Z-D1-2</strain>
    </source>
</reference>
<dbReference type="PANTHER" id="PTHR10900">
    <property type="entry name" value="PERIOSTIN-RELATED"/>
    <property type="match status" value="1"/>
</dbReference>
<dbReference type="SUPFAM" id="SSF82153">
    <property type="entry name" value="FAS1 domain"/>
    <property type="match status" value="4"/>
</dbReference>
<dbReference type="Gene3D" id="2.30.180.10">
    <property type="entry name" value="FAS1 domain"/>
    <property type="match status" value="4"/>
</dbReference>
<dbReference type="Pfam" id="PF02469">
    <property type="entry name" value="Fasciclin"/>
    <property type="match status" value="4"/>
</dbReference>
<feature type="domain" description="FAS1" evidence="2">
    <location>
        <begin position="479"/>
        <end position="619"/>
    </location>
</feature>
<organism evidence="3 4">
    <name type="scientific">Marivirga lumbricoides</name>
    <dbReference type="NCBI Taxonomy" id="1046115"/>
    <lineage>
        <taxon>Bacteria</taxon>
        <taxon>Pseudomonadati</taxon>
        <taxon>Bacteroidota</taxon>
        <taxon>Cytophagia</taxon>
        <taxon>Cytophagales</taxon>
        <taxon>Marivirgaceae</taxon>
        <taxon>Marivirga</taxon>
    </lineage>
</organism>
<feature type="domain" description="FAS1" evidence="2">
    <location>
        <begin position="330"/>
        <end position="473"/>
    </location>
</feature>
<dbReference type="GO" id="GO:0005615">
    <property type="term" value="C:extracellular space"/>
    <property type="evidence" value="ECO:0007669"/>
    <property type="project" value="TreeGrafter"/>
</dbReference>
<dbReference type="PROSITE" id="PS50213">
    <property type="entry name" value="FAS1"/>
    <property type="match status" value="4"/>
</dbReference>
<dbReference type="PANTHER" id="PTHR10900:SF77">
    <property type="entry name" value="FI19380P1"/>
    <property type="match status" value="1"/>
</dbReference>
<feature type="chain" id="PRO_5015551422" evidence="1">
    <location>
        <begin position="22"/>
        <end position="624"/>
    </location>
</feature>
<proteinExistence type="predicted"/>
<comment type="caution">
    <text evidence="3">The sequence shown here is derived from an EMBL/GenBank/DDBJ whole genome shotgun (WGS) entry which is preliminary data.</text>
</comment>
<sequence length="624" mass="64939">MKKMWKFLLFLPLLAFMVACDDDDTTDMEPDAPTIAEALNSTADLSTLDAAVAAVNGLEAQLLAANEITVFAPNNAAFEDALEAFDAADLNELVSAIGGVDNLETVLGYHVVADVAFAADLSNSQSLPTLAGQNLTVNVSGSSVSVTDVSGNTFNVVTADIEVQNGVVHVIDGVLLPELPEEEVPTIADALENTEDLSLLNQAVAAVEGLGTALLGQEAITVFAPSNAAFENLLGDRTLPELITELGGIEKLDSILGFHVVPATAFAADLADGDQTFTTLIGQDIIVNKSADGVTVTDANGNTYNVEQADVEIANGVVHIIEGVLMPELDYPNVVQAATSAGLSTLIDAVTAAELGATLTGAEAITVFAPTDAAFAGLLDRYDAETLDELITILGPETVSNVLQFHVIPSVIFSHDIAEGEQTVETLEGQSLTINKSADGTVTITDYLNFAYTVQTADVVIDNGVVHVIDGVLLPDVSEEPNIVEAATEAGLTTLLEAVTVANLGNTLLQATEITVFAPDNDAFADLLNGRTLDELVTDLGGIENLQTVLGFHVVPTVAFSTDLDEGENIVTTLAGQNLTVTRTGSAVSVTDATGETYNVKTANVTIENGVVHVIDGVLLPDLE</sequence>
<evidence type="ECO:0000313" key="4">
    <source>
        <dbReference type="Proteomes" id="UP000240608"/>
    </source>
</evidence>
<gene>
    <name evidence="3" type="ORF">C9994_11570</name>
</gene>
<dbReference type="InterPro" id="IPR036378">
    <property type="entry name" value="FAS1_dom_sf"/>
</dbReference>
<dbReference type="PROSITE" id="PS51257">
    <property type="entry name" value="PROKAR_LIPOPROTEIN"/>
    <property type="match status" value="1"/>
</dbReference>
<dbReference type="SMART" id="SM00554">
    <property type="entry name" value="FAS1"/>
    <property type="match status" value="4"/>
</dbReference>
<dbReference type="AlphaFoldDB" id="A0A2T4DMR0"/>
<evidence type="ECO:0000256" key="1">
    <source>
        <dbReference type="SAM" id="SignalP"/>
    </source>
</evidence>
<accession>A0A2T4DMR0</accession>
<dbReference type="FunFam" id="2.30.180.10:FF:000032">
    <property type="entry name" value="Fasciclin domain-containing protein, putative"/>
    <property type="match status" value="3"/>
</dbReference>